<reference evidence="2 3" key="1">
    <citation type="submission" date="2022-01" db="EMBL/GenBank/DDBJ databases">
        <authorList>
            <person name="Xiong W."/>
            <person name="Schranz E."/>
        </authorList>
    </citation>
    <scope>NUCLEOTIDE SEQUENCE [LARGE SCALE GENOMIC DNA]</scope>
</reference>
<feature type="chain" id="PRO_5043617049" evidence="1">
    <location>
        <begin position="21"/>
        <end position="103"/>
    </location>
</feature>
<gene>
    <name evidence="2" type="ORF">LVIROSA_LOCUS32003</name>
</gene>
<evidence type="ECO:0000256" key="1">
    <source>
        <dbReference type="SAM" id="SignalP"/>
    </source>
</evidence>
<evidence type="ECO:0000313" key="2">
    <source>
        <dbReference type="EMBL" id="CAH1446299.1"/>
    </source>
</evidence>
<name>A0AAU9P836_9ASTR</name>
<comment type="caution">
    <text evidence="2">The sequence shown here is derived from an EMBL/GenBank/DDBJ whole genome shotgun (WGS) entry which is preliminary data.</text>
</comment>
<dbReference type="AlphaFoldDB" id="A0AAU9P836"/>
<proteinExistence type="predicted"/>
<protein>
    <submittedName>
        <fullName evidence="2">Uncharacterized protein</fullName>
    </submittedName>
</protein>
<feature type="signal peptide" evidence="1">
    <location>
        <begin position="1"/>
        <end position="20"/>
    </location>
</feature>
<dbReference type="Proteomes" id="UP001157418">
    <property type="component" value="Unassembled WGS sequence"/>
</dbReference>
<organism evidence="2 3">
    <name type="scientific">Lactuca virosa</name>
    <dbReference type="NCBI Taxonomy" id="75947"/>
    <lineage>
        <taxon>Eukaryota</taxon>
        <taxon>Viridiplantae</taxon>
        <taxon>Streptophyta</taxon>
        <taxon>Embryophyta</taxon>
        <taxon>Tracheophyta</taxon>
        <taxon>Spermatophyta</taxon>
        <taxon>Magnoliopsida</taxon>
        <taxon>eudicotyledons</taxon>
        <taxon>Gunneridae</taxon>
        <taxon>Pentapetalae</taxon>
        <taxon>asterids</taxon>
        <taxon>campanulids</taxon>
        <taxon>Asterales</taxon>
        <taxon>Asteraceae</taxon>
        <taxon>Cichorioideae</taxon>
        <taxon>Cichorieae</taxon>
        <taxon>Lactucinae</taxon>
        <taxon>Lactuca</taxon>
    </lineage>
</organism>
<dbReference type="EMBL" id="CAKMRJ010005523">
    <property type="protein sequence ID" value="CAH1446299.1"/>
    <property type="molecule type" value="Genomic_DNA"/>
</dbReference>
<accession>A0AAU9P836</accession>
<keyword evidence="3" id="KW-1185">Reference proteome</keyword>
<evidence type="ECO:0000313" key="3">
    <source>
        <dbReference type="Proteomes" id="UP001157418"/>
    </source>
</evidence>
<keyword evidence="1" id="KW-0732">Signal</keyword>
<sequence>MNQMKFFILLILLTITSAWATKEATKGSETKWDDRKHCINPFWYSICRIGMADGFCTYVCKLRGWTNGQCRHRRGQTGITGYVVVGPLKFKSQTNRIMFFIPC</sequence>